<accession>A0A6I0EYL2</accession>
<dbReference type="GO" id="GO:0005886">
    <property type="term" value="C:plasma membrane"/>
    <property type="evidence" value="ECO:0007669"/>
    <property type="project" value="TreeGrafter"/>
</dbReference>
<dbReference type="SUPFAM" id="SSF55073">
    <property type="entry name" value="Nucleotide cyclase"/>
    <property type="match status" value="1"/>
</dbReference>
<dbReference type="CDD" id="cd01949">
    <property type="entry name" value="GGDEF"/>
    <property type="match status" value="1"/>
</dbReference>
<feature type="transmembrane region" description="Helical" evidence="1">
    <location>
        <begin position="143"/>
        <end position="160"/>
    </location>
</feature>
<reference evidence="3 4" key="1">
    <citation type="submission" date="2019-10" db="EMBL/GenBank/DDBJ databases">
        <title>Alkaliphilus serpentinus sp. nov. and Alkaliphilus pronyensis sp. nov., two novel anaerobic alkaliphilic species isolated from the serpentinized-hosted hydrothermal field of the Prony Bay (New Caledonia).</title>
        <authorList>
            <person name="Postec A."/>
        </authorList>
    </citation>
    <scope>NUCLEOTIDE SEQUENCE [LARGE SCALE GENOMIC DNA]</scope>
    <source>
        <strain evidence="3 4">LacV</strain>
    </source>
</reference>
<feature type="domain" description="GGDEF" evidence="2">
    <location>
        <begin position="258"/>
        <end position="386"/>
    </location>
</feature>
<protein>
    <submittedName>
        <fullName evidence="3">Diguanylate cyclase</fullName>
    </submittedName>
</protein>
<keyword evidence="4" id="KW-1185">Reference proteome</keyword>
<proteinExistence type="predicted"/>
<comment type="caution">
    <text evidence="3">The sequence shown here is derived from an EMBL/GenBank/DDBJ whole genome shotgun (WGS) entry which is preliminary data.</text>
</comment>
<gene>
    <name evidence="3" type="ORF">F8154_08310</name>
</gene>
<name>A0A6I0EYL2_9FIRM</name>
<evidence type="ECO:0000259" key="2">
    <source>
        <dbReference type="PROSITE" id="PS50887"/>
    </source>
</evidence>
<dbReference type="SMART" id="SM00267">
    <property type="entry name" value="GGDEF"/>
    <property type="match status" value="1"/>
</dbReference>
<dbReference type="InterPro" id="IPR000160">
    <property type="entry name" value="GGDEF_dom"/>
</dbReference>
<keyword evidence="1" id="KW-0812">Transmembrane</keyword>
<feature type="transmembrane region" description="Helical" evidence="1">
    <location>
        <begin position="90"/>
        <end position="113"/>
    </location>
</feature>
<organism evidence="3 4">
    <name type="scientific">Alkaliphilus pronyensis</name>
    <dbReference type="NCBI Taxonomy" id="1482732"/>
    <lineage>
        <taxon>Bacteria</taxon>
        <taxon>Bacillati</taxon>
        <taxon>Bacillota</taxon>
        <taxon>Clostridia</taxon>
        <taxon>Peptostreptococcales</taxon>
        <taxon>Natronincolaceae</taxon>
        <taxon>Alkaliphilus</taxon>
    </lineage>
</organism>
<dbReference type="PROSITE" id="PS50887">
    <property type="entry name" value="GGDEF"/>
    <property type="match status" value="1"/>
</dbReference>
<feature type="transmembrane region" description="Helical" evidence="1">
    <location>
        <begin position="172"/>
        <end position="190"/>
    </location>
</feature>
<keyword evidence="1" id="KW-1133">Transmembrane helix</keyword>
<sequence length="386" mass="45219">MEGKKDFKKSEREIKYEYIIEEGEKTRKLGRFVVLIGIVIMLIALYSDANIIHYPSIIYRGRIALITVFATYIVFTLTPYAESPRRVIRYYSYCLIMAMSFAVFFNLVTFQAYNGIFDFRGPQLLLAFSVFIVFFSLGAKEKVIKIVLFPIGFMIIYLLLFKEMNPYEWTKFFNSFVTILMVCLYHRHCIKREYGEYKSRKISQYNMLKLKQELENKKNQEESLQVKANLDPLTGVLSRRSGLEELEKIFNLAANEEKPLSICYIDLDGLKSINDAYGHSEGDRYIKIAVEIIQKQLRDGDLLARIGGDEFIIGLYNTPPHVAEKIWNRIKGGFDSFNRQEIIYYKVSASHGIVTYYKENYSSLHELLESADNKMYNEKKRKKMYK</sequence>
<feature type="transmembrane region" description="Helical" evidence="1">
    <location>
        <begin position="29"/>
        <end position="47"/>
    </location>
</feature>
<dbReference type="GO" id="GO:1902201">
    <property type="term" value="P:negative regulation of bacterial-type flagellum-dependent cell motility"/>
    <property type="evidence" value="ECO:0007669"/>
    <property type="project" value="TreeGrafter"/>
</dbReference>
<dbReference type="AlphaFoldDB" id="A0A6I0EYL2"/>
<dbReference type="PANTHER" id="PTHR45138">
    <property type="entry name" value="REGULATORY COMPONENTS OF SENSORY TRANSDUCTION SYSTEM"/>
    <property type="match status" value="1"/>
</dbReference>
<feature type="transmembrane region" description="Helical" evidence="1">
    <location>
        <begin position="59"/>
        <end position="78"/>
    </location>
</feature>
<dbReference type="EMBL" id="WBZC01000026">
    <property type="protein sequence ID" value="KAB3534718.1"/>
    <property type="molecule type" value="Genomic_DNA"/>
</dbReference>
<evidence type="ECO:0000256" key="1">
    <source>
        <dbReference type="SAM" id="Phobius"/>
    </source>
</evidence>
<dbReference type="InterPro" id="IPR050469">
    <property type="entry name" value="Diguanylate_Cyclase"/>
</dbReference>
<dbReference type="PANTHER" id="PTHR45138:SF9">
    <property type="entry name" value="DIGUANYLATE CYCLASE DGCM-RELATED"/>
    <property type="match status" value="1"/>
</dbReference>
<keyword evidence="1" id="KW-0472">Membrane</keyword>
<dbReference type="GO" id="GO:0043709">
    <property type="term" value="P:cell adhesion involved in single-species biofilm formation"/>
    <property type="evidence" value="ECO:0007669"/>
    <property type="project" value="TreeGrafter"/>
</dbReference>
<dbReference type="OrthoDB" id="9805474at2"/>
<dbReference type="RefSeq" id="WP_151861152.1">
    <property type="nucleotide sequence ID" value="NZ_WBZC01000026.1"/>
</dbReference>
<dbReference type="Proteomes" id="UP000432715">
    <property type="component" value="Unassembled WGS sequence"/>
</dbReference>
<dbReference type="InterPro" id="IPR029787">
    <property type="entry name" value="Nucleotide_cyclase"/>
</dbReference>
<dbReference type="GO" id="GO:0052621">
    <property type="term" value="F:diguanylate cyclase activity"/>
    <property type="evidence" value="ECO:0007669"/>
    <property type="project" value="TreeGrafter"/>
</dbReference>
<evidence type="ECO:0000313" key="4">
    <source>
        <dbReference type="Proteomes" id="UP000432715"/>
    </source>
</evidence>
<evidence type="ECO:0000313" key="3">
    <source>
        <dbReference type="EMBL" id="KAB3534718.1"/>
    </source>
</evidence>
<feature type="transmembrane region" description="Helical" evidence="1">
    <location>
        <begin position="119"/>
        <end position="136"/>
    </location>
</feature>
<dbReference type="InterPro" id="IPR043128">
    <property type="entry name" value="Rev_trsase/Diguanyl_cyclase"/>
</dbReference>
<dbReference type="NCBIfam" id="TIGR00254">
    <property type="entry name" value="GGDEF"/>
    <property type="match status" value="1"/>
</dbReference>
<dbReference type="Gene3D" id="3.30.70.270">
    <property type="match status" value="1"/>
</dbReference>
<dbReference type="Pfam" id="PF00990">
    <property type="entry name" value="GGDEF"/>
    <property type="match status" value="1"/>
</dbReference>